<dbReference type="InterPro" id="IPR050651">
    <property type="entry name" value="Plant_Cytochrome_P450_Monoox"/>
</dbReference>
<comment type="subcellular location">
    <subcellularLocation>
        <location evidence="1">Membrane</location>
        <topology evidence="1">Single-pass membrane protein</topology>
    </subcellularLocation>
</comment>
<evidence type="ECO:0000256" key="13">
    <source>
        <dbReference type="SAM" id="Coils"/>
    </source>
</evidence>
<dbReference type="PANTHER" id="PTHR47947:SF62">
    <property type="entry name" value="CYTOCHROME P450, FAMILY 81, SUBFAMILY D, POLYPEPTIDE 5"/>
    <property type="match status" value="1"/>
</dbReference>
<keyword evidence="3 11" id="KW-0349">Heme</keyword>
<dbReference type="FunFam" id="1.10.630.10:FF:000081">
    <property type="entry name" value="Cytochrome P450 CYP81N5"/>
    <property type="match status" value="1"/>
</dbReference>
<keyword evidence="17" id="KW-1185">Reference proteome</keyword>
<dbReference type="AlphaFoldDB" id="A0A835QUN9"/>
<sequence>MAIDTYFFLGLAFFFLFLFVRGFRRHRNFPPSLGSLPIIGHLHLLKKPLHQSLANISSRHGPILSLRFGSRRVLLVSSAAAAEECLSKNDLAFANRPRFLAGKHLGYDYTTITWASYGSHWRNLRRLVTFEIFSASRLVSFSGIREDEVGAMLRSIAKDSQIGAGGGVVEMRKRFFELSFNIMMQMVAGKRFYSDDACMKDECTRFHDIVTETFAVSGSTNLSDFLPFLRWFGLNGSEKKLKRLQEKKDSFIQDLVDERRKECSRRSSRADEEGEETSGKSRKCLIDTLLALQRTNPEEHSDKIIKGIIVVMLSAGSETSALTLEWALALLLRNPAAFAKARAEIEVNVGCRRISESDLSNLPYLHAVIEETLRLQPVAPLLPAHESAEDCVVGGFDVPRGTLLLVNVWAIHRDAAVWEDAEAFRPERWLEKEKQGGERLLSFGMGRRRCPGDGMAMRVVGLALGALLQCFDWEVGGELEKVDLSEGPGLSMPMAKPLRARCRPNQLLIDLFGLV</sequence>
<evidence type="ECO:0000256" key="6">
    <source>
        <dbReference type="ARBA" id="ARBA00022989"/>
    </source>
</evidence>
<evidence type="ECO:0000256" key="10">
    <source>
        <dbReference type="ARBA" id="ARBA00023136"/>
    </source>
</evidence>
<dbReference type="PRINTS" id="PR00385">
    <property type="entry name" value="P450"/>
</dbReference>
<comment type="cofactor">
    <cofactor evidence="11">
        <name>heme</name>
        <dbReference type="ChEBI" id="CHEBI:30413"/>
    </cofactor>
</comment>
<evidence type="ECO:0000256" key="1">
    <source>
        <dbReference type="ARBA" id="ARBA00004167"/>
    </source>
</evidence>
<gene>
    <name evidence="16" type="ORF">HPP92_013778</name>
    <name evidence="15" type="ORF">HPP92_026500</name>
</gene>
<dbReference type="OrthoDB" id="1055148at2759"/>
<dbReference type="GO" id="GO:0016020">
    <property type="term" value="C:membrane"/>
    <property type="evidence" value="ECO:0007669"/>
    <property type="project" value="UniProtKB-SubCell"/>
</dbReference>
<name>A0A835QUN9_VANPL</name>
<proteinExistence type="inferred from homology"/>
<dbReference type="InterPro" id="IPR001128">
    <property type="entry name" value="Cyt_P450"/>
</dbReference>
<comment type="caution">
    <text evidence="16">The sequence shown here is derived from an EMBL/GenBank/DDBJ whole genome shotgun (WGS) entry which is preliminary data.</text>
</comment>
<dbReference type="InterPro" id="IPR017972">
    <property type="entry name" value="Cyt_P450_CS"/>
</dbReference>
<protein>
    <recommendedName>
        <fullName evidence="19">Isoflavone 2'-hydroxylase</fullName>
    </recommendedName>
</protein>
<dbReference type="GO" id="GO:0016705">
    <property type="term" value="F:oxidoreductase activity, acting on paired donors, with incorporation or reduction of molecular oxygen"/>
    <property type="evidence" value="ECO:0007669"/>
    <property type="project" value="InterPro"/>
</dbReference>
<keyword evidence="4 14" id="KW-0812">Transmembrane</keyword>
<dbReference type="Proteomes" id="UP000636800">
    <property type="component" value="Unassembled WGS sequence"/>
</dbReference>
<dbReference type="EMBL" id="JADCNM010000006">
    <property type="protein sequence ID" value="KAG0479059.1"/>
    <property type="molecule type" value="Genomic_DNA"/>
</dbReference>
<evidence type="ECO:0000256" key="14">
    <source>
        <dbReference type="SAM" id="Phobius"/>
    </source>
</evidence>
<feature type="binding site" description="axial binding residue" evidence="11">
    <location>
        <position position="450"/>
    </location>
    <ligand>
        <name>heme</name>
        <dbReference type="ChEBI" id="CHEBI:30413"/>
    </ligand>
    <ligandPart>
        <name>Fe</name>
        <dbReference type="ChEBI" id="CHEBI:18248"/>
    </ligandPart>
</feature>
<dbReference type="GO" id="GO:0004497">
    <property type="term" value="F:monooxygenase activity"/>
    <property type="evidence" value="ECO:0007669"/>
    <property type="project" value="UniProtKB-KW"/>
</dbReference>
<evidence type="ECO:0000256" key="12">
    <source>
        <dbReference type="RuleBase" id="RU000461"/>
    </source>
</evidence>
<keyword evidence="9 12" id="KW-0503">Monooxygenase</keyword>
<dbReference type="PANTHER" id="PTHR47947">
    <property type="entry name" value="CYTOCHROME P450 82C3-RELATED"/>
    <property type="match status" value="1"/>
</dbReference>
<dbReference type="CDD" id="cd20653">
    <property type="entry name" value="CYP81"/>
    <property type="match status" value="1"/>
</dbReference>
<evidence type="ECO:0000256" key="9">
    <source>
        <dbReference type="ARBA" id="ARBA00023033"/>
    </source>
</evidence>
<dbReference type="GO" id="GO:0020037">
    <property type="term" value="F:heme binding"/>
    <property type="evidence" value="ECO:0007669"/>
    <property type="project" value="InterPro"/>
</dbReference>
<keyword evidence="10 14" id="KW-0472">Membrane</keyword>
<evidence type="ECO:0000313" key="16">
    <source>
        <dbReference type="EMBL" id="KAG0479059.1"/>
    </source>
</evidence>
<evidence type="ECO:0000256" key="7">
    <source>
        <dbReference type="ARBA" id="ARBA00023002"/>
    </source>
</evidence>
<organism evidence="16 18">
    <name type="scientific">Vanilla planifolia</name>
    <name type="common">Vanilla</name>
    <dbReference type="NCBI Taxonomy" id="51239"/>
    <lineage>
        <taxon>Eukaryota</taxon>
        <taxon>Viridiplantae</taxon>
        <taxon>Streptophyta</taxon>
        <taxon>Embryophyta</taxon>
        <taxon>Tracheophyta</taxon>
        <taxon>Spermatophyta</taxon>
        <taxon>Magnoliopsida</taxon>
        <taxon>Liliopsida</taxon>
        <taxon>Asparagales</taxon>
        <taxon>Orchidaceae</taxon>
        <taxon>Vanilloideae</taxon>
        <taxon>Vanilleae</taxon>
        <taxon>Vanilla</taxon>
    </lineage>
</organism>
<evidence type="ECO:0000256" key="5">
    <source>
        <dbReference type="ARBA" id="ARBA00022723"/>
    </source>
</evidence>
<reference evidence="17 18" key="1">
    <citation type="journal article" date="2020" name="Nat. Food">
        <title>A phased Vanilla planifolia genome enables genetic improvement of flavour and production.</title>
        <authorList>
            <person name="Hasing T."/>
            <person name="Tang H."/>
            <person name="Brym M."/>
            <person name="Khazi F."/>
            <person name="Huang T."/>
            <person name="Chambers A.H."/>
        </authorList>
    </citation>
    <scope>NUCLEOTIDE SEQUENCE [LARGE SCALE GENOMIC DNA]</scope>
    <source>
        <tissue evidence="16">Leaf</tissue>
    </source>
</reference>
<dbReference type="SUPFAM" id="SSF48264">
    <property type="entry name" value="Cytochrome P450"/>
    <property type="match status" value="1"/>
</dbReference>
<evidence type="ECO:0008006" key="19">
    <source>
        <dbReference type="Google" id="ProtNLM"/>
    </source>
</evidence>
<dbReference type="EMBL" id="JADCNL010000062">
    <property type="protein sequence ID" value="KAG0451379.1"/>
    <property type="molecule type" value="Genomic_DNA"/>
</dbReference>
<keyword evidence="8 11" id="KW-0408">Iron</keyword>
<accession>A0A835QUN9</accession>
<dbReference type="Pfam" id="PF00067">
    <property type="entry name" value="p450"/>
    <property type="match status" value="1"/>
</dbReference>
<dbReference type="PRINTS" id="PR00463">
    <property type="entry name" value="EP450I"/>
</dbReference>
<dbReference type="Proteomes" id="UP000639772">
    <property type="component" value="Chromosome 6"/>
</dbReference>
<dbReference type="InterPro" id="IPR036396">
    <property type="entry name" value="Cyt_P450_sf"/>
</dbReference>
<evidence type="ECO:0000256" key="2">
    <source>
        <dbReference type="ARBA" id="ARBA00010617"/>
    </source>
</evidence>
<feature type="coiled-coil region" evidence="13">
    <location>
        <begin position="234"/>
        <end position="261"/>
    </location>
</feature>
<evidence type="ECO:0000256" key="8">
    <source>
        <dbReference type="ARBA" id="ARBA00023004"/>
    </source>
</evidence>
<evidence type="ECO:0000256" key="4">
    <source>
        <dbReference type="ARBA" id="ARBA00022692"/>
    </source>
</evidence>
<evidence type="ECO:0000313" key="18">
    <source>
        <dbReference type="Proteomes" id="UP000639772"/>
    </source>
</evidence>
<keyword evidence="5 11" id="KW-0479">Metal-binding</keyword>
<dbReference type="InterPro" id="IPR002401">
    <property type="entry name" value="Cyt_P450_E_grp-I"/>
</dbReference>
<keyword evidence="7 12" id="KW-0560">Oxidoreductase</keyword>
<evidence type="ECO:0000313" key="15">
    <source>
        <dbReference type="EMBL" id="KAG0451379.1"/>
    </source>
</evidence>
<feature type="transmembrane region" description="Helical" evidence="14">
    <location>
        <begin position="6"/>
        <end position="23"/>
    </location>
</feature>
<comment type="similarity">
    <text evidence="2 12">Belongs to the cytochrome P450 family.</text>
</comment>
<dbReference type="GO" id="GO:0005506">
    <property type="term" value="F:iron ion binding"/>
    <property type="evidence" value="ECO:0007669"/>
    <property type="project" value="InterPro"/>
</dbReference>
<dbReference type="PROSITE" id="PS00086">
    <property type="entry name" value="CYTOCHROME_P450"/>
    <property type="match status" value="1"/>
</dbReference>
<dbReference type="Gene3D" id="1.10.630.10">
    <property type="entry name" value="Cytochrome P450"/>
    <property type="match status" value="1"/>
</dbReference>
<keyword evidence="13" id="KW-0175">Coiled coil</keyword>
<evidence type="ECO:0000256" key="3">
    <source>
        <dbReference type="ARBA" id="ARBA00022617"/>
    </source>
</evidence>
<evidence type="ECO:0000313" key="17">
    <source>
        <dbReference type="Proteomes" id="UP000636800"/>
    </source>
</evidence>
<evidence type="ECO:0000256" key="11">
    <source>
        <dbReference type="PIRSR" id="PIRSR602401-1"/>
    </source>
</evidence>
<keyword evidence="6 14" id="KW-1133">Transmembrane helix</keyword>